<dbReference type="CDD" id="cd05195">
    <property type="entry name" value="enoyl_red"/>
    <property type="match status" value="1"/>
</dbReference>
<protein>
    <submittedName>
        <fullName evidence="13">Type I Iterative PKS</fullName>
    </submittedName>
</protein>
<feature type="domain" description="Carrier" evidence="10">
    <location>
        <begin position="2119"/>
        <end position="2197"/>
    </location>
</feature>
<dbReference type="PROSITE" id="PS52004">
    <property type="entry name" value="KS3_2"/>
    <property type="match status" value="1"/>
</dbReference>
<evidence type="ECO:0000256" key="9">
    <source>
        <dbReference type="SAM" id="MobiDB-lite"/>
    </source>
</evidence>
<feature type="domain" description="Ketosynthase family 3 (KS3)" evidence="11">
    <location>
        <begin position="1"/>
        <end position="429"/>
    </location>
</feature>
<dbReference type="SUPFAM" id="SSF47336">
    <property type="entry name" value="ACP-like"/>
    <property type="match status" value="1"/>
</dbReference>
<dbReference type="PROSITE" id="PS52019">
    <property type="entry name" value="PKS_MFAS_DH"/>
    <property type="match status" value="1"/>
</dbReference>
<dbReference type="Gene3D" id="3.40.50.720">
    <property type="entry name" value="NAD(P)-binding Rossmann-like Domain"/>
    <property type="match status" value="2"/>
</dbReference>
<dbReference type="InterPro" id="IPR049900">
    <property type="entry name" value="PKS_mFAS_DH"/>
</dbReference>
<evidence type="ECO:0000256" key="8">
    <source>
        <dbReference type="PROSITE-ProRule" id="PRU01363"/>
    </source>
</evidence>
<dbReference type="InterPro" id="IPR050091">
    <property type="entry name" value="PKS_NRPS_Biosynth_Enz"/>
</dbReference>
<dbReference type="InterPro" id="IPR014031">
    <property type="entry name" value="Ketoacyl_synth_C"/>
</dbReference>
<dbReference type="SMART" id="SM00825">
    <property type="entry name" value="PKS_KS"/>
    <property type="match status" value="1"/>
</dbReference>
<keyword evidence="14" id="KW-1185">Reference proteome</keyword>
<dbReference type="PANTHER" id="PTHR43775:SF29">
    <property type="entry name" value="ASPERFURANONE POLYKETIDE SYNTHASE AFOG-RELATED"/>
    <property type="match status" value="1"/>
</dbReference>
<dbReference type="CDD" id="cd00833">
    <property type="entry name" value="PKS"/>
    <property type="match status" value="1"/>
</dbReference>
<keyword evidence="1" id="KW-0596">Phosphopantetheine</keyword>
<name>A0ABR1QXE3_9PEZI</name>
<evidence type="ECO:0000256" key="3">
    <source>
        <dbReference type="ARBA" id="ARBA00022679"/>
    </source>
</evidence>
<dbReference type="PROSITE" id="PS50075">
    <property type="entry name" value="CARRIER"/>
    <property type="match status" value="1"/>
</dbReference>
<accession>A0ABR1QXE3</accession>
<dbReference type="Gene3D" id="3.40.366.10">
    <property type="entry name" value="Malonyl-Coenzyme A Acyl Carrier Protein, domain 2"/>
    <property type="match status" value="2"/>
</dbReference>
<dbReference type="SUPFAM" id="SSF53335">
    <property type="entry name" value="S-adenosyl-L-methionine-dependent methyltransferases"/>
    <property type="match status" value="1"/>
</dbReference>
<dbReference type="Gene3D" id="3.40.50.150">
    <property type="entry name" value="Vaccinia Virus protein VP39"/>
    <property type="match status" value="1"/>
</dbReference>
<gene>
    <name evidence="13" type="ORF">PG986_001581</name>
</gene>
<dbReference type="PROSITE" id="PS00012">
    <property type="entry name" value="PHOSPHOPANTETHEINE"/>
    <property type="match status" value="1"/>
</dbReference>
<feature type="region of interest" description="C-terminal hotdog fold" evidence="8">
    <location>
        <begin position="950"/>
        <end position="1099"/>
    </location>
</feature>
<dbReference type="InterPro" id="IPR029063">
    <property type="entry name" value="SAM-dependent_MTases_sf"/>
</dbReference>
<dbReference type="SMART" id="SM00822">
    <property type="entry name" value="PKS_KR"/>
    <property type="match status" value="1"/>
</dbReference>
<dbReference type="Pfam" id="PF08240">
    <property type="entry name" value="ADH_N"/>
    <property type="match status" value="1"/>
</dbReference>
<evidence type="ECO:0000256" key="2">
    <source>
        <dbReference type="ARBA" id="ARBA00022553"/>
    </source>
</evidence>
<feature type="compositionally biased region" description="Basic and acidic residues" evidence="9">
    <location>
        <begin position="441"/>
        <end position="454"/>
    </location>
</feature>
<keyword evidence="3" id="KW-0808">Transferase</keyword>
<dbReference type="SUPFAM" id="SSF50129">
    <property type="entry name" value="GroES-like"/>
    <property type="match status" value="1"/>
</dbReference>
<feature type="region of interest" description="N-terminal hotdog fold" evidence="8">
    <location>
        <begin position="775"/>
        <end position="929"/>
    </location>
</feature>
<evidence type="ECO:0000256" key="5">
    <source>
        <dbReference type="ARBA" id="ARBA00023002"/>
    </source>
</evidence>
<evidence type="ECO:0000313" key="14">
    <source>
        <dbReference type="Proteomes" id="UP001391051"/>
    </source>
</evidence>
<dbReference type="InterPro" id="IPR016039">
    <property type="entry name" value="Thiolase-like"/>
</dbReference>
<comment type="caution">
    <text evidence="13">The sequence shown here is derived from an EMBL/GenBank/DDBJ whole genome shotgun (WGS) entry which is preliminary data.</text>
</comment>
<keyword evidence="5" id="KW-0560">Oxidoreductase</keyword>
<comment type="caution">
    <text evidence="8">Lacks conserved residue(s) required for the propagation of feature annotation.</text>
</comment>
<dbReference type="SUPFAM" id="SSF51735">
    <property type="entry name" value="NAD(P)-binding Rossmann-fold domains"/>
    <property type="match status" value="2"/>
</dbReference>
<dbReference type="InterPro" id="IPR014030">
    <property type="entry name" value="Ketoacyl_synth_N"/>
</dbReference>
<evidence type="ECO:0000256" key="7">
    <source>
        <dbReference type="ARBA" id="ARBA00023315"/>
    </source>
</evidence>
<dbReference type="Gene3D" id="3.30.70.250">
    <property type="entry name" value="Malonyl-CoA ACP transacylase, ACP-binding"/>
    <property type="match status" value="1"/>
</dbReference>
<dbReference type="Pfam" id="PF23297">
    <property type="entry name" value="ACP_SdgA_C"/>
    <property type="match status" value="1"/>
</dbReference>
<feature type="region of interest" description="Disordered" evidence="9">
    <location>
        <begin position="441"/>
        <end position="460"/>
    </location>
</feature>
<keyword evidence="7" id="KW-0012">Acyltransferase</keyword>
<dbReference type="InterPro" id="IPR020806">
    <property type="entry name" value="PKS_PP-bd"/>
</dbReference>
<evidence type="ECO:0000256" key="6">
    <source>
        <dbReference type="ARBA" id="ARBA00023268"/>
    </source>
</evidence>
<dbReference type="GeneID" id="92070865"/>
<proteinExistence type="predicted"/>
<dbReference type="SMART" id="SM00829">
    <property type="entry name" value="PKS_ER"/>
    <property type="match status" value="1"/>
</dbReference>
<feature type="domain" description="PKS/mFAS DH" evidence="12">
    <location>
        <begin position="775"/>
        <end position="1099"/>
    </location>
</feature>
<dbReference type="RefSeq" id="XP_066706696.1">
    <property type="nucleotide sequence ID" value="XM_066837803.1"/>
</dbReference>
<feature type="region of interest" description="Disordered" evidence="9">
    <location>
        <begin position="2086"/>
        <end position="2108"/>
    </location>
</feature>
<reference evidence="13 14" key="1">
    <citation type="submission" date="2023-01" db="EMBL/GenBank/DDBJ databases">
        <title>Analysis of 21 Apiospora genomes using comparative genomics revels a genus with tremendous synthesis potential of carbohydrate active enzymes and secondary metabolites.</title>
        <authorList>
            <person name="Sorensen T."/>
        </authorList>
    </citation>
    <scope>NUCLEOTIDE SEQUENCE [LARGE SCALE GENOMIC DNA]</scope>
    <source>
        <strain evidence="13 14">CBS 24483</strain>
    </source>
</reference>
<dbReference type="Gene3D" id="3.10.129.110">
    <property type="entry name" value="Polyketide synthase dehydratase"/>
    <property type="match status" value="1"/>
</dbReference>
<dbReference type="SMART" id="SM00823">
    <property type="entry name" value="PKS_PP"/>
    <property type="match status" value="1"/>
</dbReference>
<dbReference type="Gene3D" id="1.10.1200.10">
    <property type="entry name" value="ACP-like"/>
    <property type="match status" value="1"/>
</dbReference>
<evidence type="ECO:0000259" key="11">
    <source>
        <dbReference type="PROSITE" id="PS52004"/>
    </source>
</evidence>
<dbReference type="InterPro" id="IPR049551">
    <property type="entry name" value="PKS_DH_C"/>
</dbReference>
<dbReference type="Pfam" id="PF08659">
    <property type="entry name" value="KR"/>
    <property type="match status" value="2"/>
</dbReference>
<dbReference type="InterPro" id="IPR020841">
    <property type="entry name" value="PKS_Beta-ketoAc_synthase_dom"/>
</dbReference>
<dbReference type="InterPro" id="IPR036736">
    <property type="entry name" value="ACP-like_sf"/>
</dbReference>
<dbReference type="InterPro" id="IPR014043">
    <property type="entry name" value="Acyl_transferase_dom"/>
</dbReference>
<dbReference type="InterPro" id="IPR011032">
    <property type="entry name" value="GroES-like_sf"/>
</dbReference>
<dbReference type="SUPFAM" id="SSF52151">
    <property type="entry name" value="FabD/lysophospholipase-like"/>
    <property type="match status" value="1"/>
</dbReference>
<evidence type="ECO:0000256" key="1">
    <source>
        <dbReference type="ARBA" id="ARBA00022450"/>
    </source>
</evidence>
<evidence type="ECO:0000256" key="4">
    <source>
        <dbReference type="ARBA" id="ARBA00022857"/>
    </source>
</evidence>
<evidence type="ECO:0000259" key="10">
    <source>
        <dbReference type="PROSITE" id="PS50075"/>
    </source>
</evidence>
<dbReference type="InterPro" id="IPR009081">
    <property type="entry name" value="PP-bd_ACP"/>
</dbReference>
<dbReference type="Pfam" id="PF00109">
    <property type="entry name" value="ketoacyl-synt"/>
    <property type="match status" value="1"/>
</dbReference>
<dbReference type="InterPro" id="IPR006162">
    <property type="entry name" value="Ppantetheine_attach_site"/>
</dbReference>
<dbReference type="PANTHER" id="PTHR43775">
    <property type="entry name" value="FATTY ACID SYNTHASE"/>
    <property type="match status" value="1"/>
</dbReference>
<dbReference type="EMBL" id="JAQQWE010000001">
    <property type="protein sequence ID" value="KAK7967304.1"/>
    <property type="molecule type" value="Genomic_DNA"/>
</dbReference>
<dbReference type="InterPro" id="IPR016035">
    <property type="entry name" value="Acyl_Trfase/lysoPLipase"/>
</dbReference>
<dbReference type="InterPro" id="IPR020843">
    <property type="entry name" value="ER"/>
</dbReference>
<dbReference type="Pfam" id="PF02801">
    <property type="entry name" value="Ketoacyl-synt_C"/>
    <property type="match status" value="1"/>
</dbReference>
<dbReference type="Gene3D" id="3.40.47.10">
    <property type="match status" value="1"/>
</dbReference>
<dbReference type="InterPro" id="IPR013968">
    <property type="entry name" value="PKS_KR"/>
</dbReference>
<organism evidence="13 14">
    <name type="scientific">Apiospora aurea</name>
    <dbReference type="NCBI Taxonomy" id="335848"/>
    <lineage>
        <taxon>Eukaryota</taxon>
        <taxon>Fungi</taxon>
        <taxon>Dikarya</taxon>
        <taxon>Ascomycota</taxon>
        <taxon>Pezizomycotina</taxon>
        <taxon>Sordariomycetes</taxon>
        <taxon>Xylariomycetidae</taxon>
        <taxon>Amphisphaeriales</taxon>
        <taxon>Apiosporaceae</taxon>
        <taxon>Apiospora</taxon>
    </lineage>
</organism>
<dbReference type="Gene3D" id="3.90.180.10">
    <property type="entry name" value="Medium-chain alcohol dehydrogenases, catalytic domain"/>
    <property type="match status" value="1"/>
</dbReference>
<dbReference type="InterPro" id="IPR013154">
    <property type="entry name" value="ADH-like_N"/>
</dbReference>
<dbReference type="SMART" id="SM00827">
    <property type="entry name" value="PKS_AT"/>
    <property type="match status" value="1"/>
</dbReference>
<dbReference type="Pfam" id="PF14765">
    <property type="entry name" value="PS-DH"/>
    <property type="match status" value="1"/>
</dbReference>
<keyword evidence="6" id="KW-0511">Multifunctional enzyme</keyword>
<evidence type="ECO:0000259" key="12">
    <source>
        <dbReference type="PROSITE" id="PS52019"/>
    </source>
</evidence>
<dbReference type="SUPFAM" id="SSF55048">
    <property type="entry name" value="Probable ACP-binding domain of malonyl-CoA ACP transacylase"/>
    <property type="match status" value="1"/>
</dbReference>
<dbReference type="InterPro" id="IPR001227">
    <property type="entry name" value="Ac_transferase_dom_sf"/>
</dbReference>
<keyword evidence="4" id="KW-0521">NADP</keyword>
<sequence>MEPVAIIGFSFRLPQGTLDEERLWEVMQNRENLTSDWPADRLNIQSFCDDGNTKGRGLAARGGHFVKEDITGFDAPFFSVSSNEAAAMDPQHRWALEVAYQSFESAGLTMKDLKGSRTAVYATTISDDYNRIVSRDTDDLPRTGVTGIALSTLPARISWFFHLEGPSMHLDTACSGSMVALDLACQSMRNGDTDAALILASSMFMSPETSIMLGNMNFLSPHSRCYSFDHRANGYARGEGVLGLVIKPLSAAISHGDTIRAVIRATGSNQDGHTPTLTQPSVDSQERLIREVYRKAGLEYGSTRYFEAHGTGTPAGDPVEMEAIGRVFRTSRSEKEPLYVGSVKANVGHLEGGSGLAGIIKAVMILERGIIPPNALFERLNPAIDSKFCRTTVHGACDYLHEHGITGNHNCMCGRFGAVGGQPLPCLAASKQFVAEVATESERATGEETNEARLDNGTCQKNGSHVTNGSMSTHGHFLSNQSKTVESLKVTPRLLVWSGFDEATTKRVTSQYRDYLQILLNMPDQTTRLSNLAHTLHERRGHLMWRSFAVISGGPPSQEVADTIMTKPVRSLDDYGVAFVFTGQGAQYVGMGLGPLRYDEFRNTLKEIDGIFAVLGLCSGNIAQPDYSQPLCTALQIALVDLLETFNMTPTVVVGHSSGEIAAATPHPGAMLSVGLAEHNILDRARKVAASSAEWGDIHIACINRPHNTTVSGSASAIDKLKLKLDREGVFARKVNTGVAYHSPAMNDIAEEYATLIGPIESRGGADKDRVQMVSSVSGATISPKLLCTTQYWADNLTLPVRFNEAILCLSEVMKSGRPSGVNKNVVVPGAAMLVMAVQAAHQLATVDQELAGFLIKTARFLSPIIVSPSEGQVETVMQARPVRKAYEKEARWFDATIFSYSNGQRTQCFDSRIMLQFVDHLSNLEGQDEQILEHDRIRQRHRATVSACSQEIAPRAFYTFLKDFIGLDYGKSFQILEKIRWDSHDSATATVNLESTGLPMTGDFPQPTVLDAAIHLCLAQLSRGLAVSKATLVPHELSNTWISCRGWEGSSLELESTAKQHNEGASAEMTVNIISDSNTPLCSVGCLKLAPVARSSTHQPQDEFHLYTVNSRLQLSSLGAQELQGLCSAATHVEARYLGFERALSPSLVFYARKALSQVSEDDIQHGPPHMGKYVSSIKALLADRSPGPDRPESYHENLLQHRSLPGKWMHWNSYDLIVAGSVIHAVSDVAATLRILRRLLKDSGHLLLLETVAPQSPCVSIMWGLLPSWWIAKEDWRCTTPQLKEAQWGQVLQQTGFSGADVILSDQEDPGKRLCSIMISTAVANPSAALQNGTVQNLATIVVFNEQSDSQARLAHYVAESHGGGTLPLGAVEGKDAIKKNNIVIFLLDVGESFLSATPEEGFDKMKVVLQQAERILWVSSSNPQSPEYALHGLAKGFLRSLRGREGLGEVRRIRQQGVGIFLLRVPQAPEAEYCIRDGLFFVERVVQEADLERRVQASSIAQPRNEPWLSGSAKMPSSTEARSPADHVQIQARAWPLSFRDIFIALGRLEGESLGFECSGAVSRVGPNVTEFRPGDRVLCASPGCIKTYPSPHVDFVQKLPDGVSFEDAVSGVNPAMTAYYSLVIQARLAKGEKVLTHSGTGSTGQMAIWIAKHVGAEVFATVGSKEKRQLLVDHFGIPVDHIFHSRNTTFAAGVMRATGHCGVDVVLNSLSGDGLLASWECVAPYGRFVEIDKADISSNSALPMSGFKKNVSFFAVDLHHMALSNRTLVKDILSHVANLFAQKALRNPFPCHIFSIWDLEQALRYMQSGKHTGRIVMTADDRREGTKYIRTRTTTWTFAEDASYVVAGGFGGLGRSIIRWMASRGAKNFIVLSRSGPSSSGPVALLMQELEAQSVHVFAPQCDATSESSLRAVIEECERRMPPHQRLHQRSNGSSGRPQSLLRYTFPDFFILLSSLSGIYGSAGQSNYAAGCTYQDALARYRIGRGEKAVSLDVGWMRTIGIIAERDDYRQIREMTGDMVPIEEQDFLALLEVYCDPRYEASLDKAQLLIGARTPGEYLDRGHTQIETWEHPLFRGFRRRKAGGTGGADSATRGDGGATSGADDTHLFQRATSGQERSGVVMKALADKLARAVAIPPEDIRPAGSLSDYGVDSLVAVELRNWITNKFRAQVDVFDIMGGKSIQSIADLVSDRSAYSLQGQVAGGE</sequence>
<dbReference type="Pfam" id="PF13602">
    <property type="entry name" value="ADH_zinc_N_2"/>
    <property type="match status" value="1"/>
</dbReference>
<evidence type="ECO:0000313" key="13">
    <source>
        <dbReference type="EMBL" id="KAK7967304.1"/>
    </source>
</evidence>
<dbReference type="InterPro" id="IPR036291">
    <property type="entry name" value="NAD(P)-bd_dom_sf"/>
</dbReference>
<dbReference type="InterPro" id="IPR016036">
    <property type="entry name" value="Malonyl_transacylase_ACP-bd"/>
</dbReference>
<dbReference type="InterPro" id="IPR042104">
    <property type="entry name" value="PKS_dehydratase_sf"/>
</dbReference>
<dbReference type="SUPFAM" id="SSF53901">
    <property type="entry name" value="Thiolase-like"/>
    <property type="match status" value="1"/>
</dbReference>
<dbReference type="Proteomes" id="UP001391051">
    <property type="component" value="Unassembled WGS sequence"/>
</dbReference>
<keyword evidence="2" id="KW-0597">Phosphoprotein</keyword>
<dbReference type="Pfam" id="PF00698">
    <property type="entry name" value="Acyl_transf_1"/>
    <property type="match status" value="1"/>
</dbReference>
<dbReference type="InterPro" id="IPR057326">
    <property type="entry name" value="KR_dom"/>
</dbReference>